<accession>A0A8H5BLM7</accession>
<dbReference type="Proteomes" id="UP000567179">
    <property type="component" value="Unassembled WGS sequence"/>
</dbReference>
<comment type="caution">
    <text evidence="2">The sequence shown here is derived from an EMBL/GenBank/DDBJ whole genome shotgun (WGS) entry which is preliminary data.</text>
</comment>
<evidence type="ECO:0000256" key="1">
    <source>
        <dbReference type="SAM" id="MobiDB-lite"/>
    </source>
</evidence>
<dbReference type="EMBL" id="JAACJJ010000015">
    <property type="protein sequence ID" value="KAF5325096.1"/>
    <property type="molecule type" value="Genomic_DNA"/>
</dbReference>
<dbReference type="AlphaFoldDB" id="A0A8H5BLM7"/>
<dbReference type="OrthoDB" id="341421at2759"/>
<organism evidence="2 3">
    <name type="scientific">Psilocybe cf. subviscida</name>
    <dbReference type="NCBI Taxonomy" id="2480587"/>
    <lineage>
        <taxon>Eukaryota</taxon>
        <taxon>Fungi</taxon>
        <taxon>Dikarya</taxon>
        <taxon>Basidiomycota</taxon>
        <taxon>Agaricomycotina</taxon>
        <taxon>Agaricomycetes</taxon>
        <taxon>Agaricomycetidae</taxon>
        <taxon>Agaricales</taxon>
        <taxon>Agaricineae</taxon>
        <taxon>Strophariaceae</taxon>
        <taxon>Psilocybe</taxon>
    </lineage>
</organism>
<gene>
    <name evidence="2" type="ORF">D9619_010011</name>
</gene>
<evidence type="ECO:0008006" key="4">
    <source>
        <dbReference type="Google" id="ProtNLM"/>
    </source>
</evidence>
<dbReference type="Gene3D" id="6.10.140.2220">
    <property type="match status" value="1"/>
</dbReference>
<evidence type="ECO:0000313" key="2">
    <source>
        <dbReference type="EMBL" id="KAF5325096.1"/>
    </source>
</evidence>
<feature type="region of interest" description="Disordered" evidence="1">
    <location>
        <begin position="1"/>
        <end position="24"/>
    </location>
</feature>
<proteinExistence type="predicted"/>
<reference evidence="2 3" key="1">
    <citation type="journal article" date="2020" name="ISME J.">
        <title>Uncovering the hidden diversity of litter-decomposition mechanisms in mushroom-forming fungi.</title>
        <authorList>
            <person name="Floudas D."/>
            <person name="Bentzer J."/>
            <person name="Ahren D."/>
            <person name="Johansson T."/>
            <person name="Persson P."/>
            <person name="Tunlid A."/>
        </authorList>
    </citation>
    <scope>NUCLEOTIDE SEQUENCE [LARGE SCALE GENOMIC DNA]</scope>
    <source>
        <strain evidence="2 3">CBS 101986</strain>
    </source>
</reference>
<sequence length="247" mass="27568">MSTPPTDPAAERPLRVLDAPPSTKEPVRKELMQCQFCYRSRLAGATLSRCSGCQIAFYCVSLHDAQALAAEMTSLKSKECQKKGWPLHKETCKVNQRILENPTSADGMRKLRAFTTKHRPTLSQFGRRALDLYDHPENAQESVLLVVTRPRKQATTTETSFVVQDVLVGAPSLFGHNEEGIRGRMKYLVEENERVGGKGGFTAVMMDVETQINNVVGVGFTEDFERIDPGVDWKKAMMEKMNGGFVL</sequence>
<evidence type="ECO:0000313" key="3">
    <source>
        <dbReference type="Proteomes" id="UP000567179"/>
    </source>
</evidence>
<keyword evidence="3" id="KW-1185">Reference proteome</keyword>
<protein>
    <recommendedName>
        <fullName evidence="4">MYND-type domain-containing protein</fullName>
    </recommendedName>
</protein>
<name>A0A8H5BLM7_9AGAR</name>